<organism evidence="1 2">
    <name type="scientific">Polyporus arcularius HHB13444</name>
    <dbReference type="NCBI Taxonomy" id="1314778"/>
    <lineage>
        <taxon>Eukaryota</taxon>
        <taxon>Fungi</taxon>
        <taxon>Dikarya</taxon>
        <taxon>Basidiomycota</taxon>
        <taxon>Agaricomycotina</taxon>
        <taxon>Agaricomycetes</taxon>
        <taxon>Polyporales</taxon>
        <taxon>Polyporaceae</taxon>
        <taxon>Polyporus</taxon>
    </lineage>
</organism>
<keyword evidence="2" id="KW-1185">Reference proteome</keyword>
<dbReference type="AlphaFoldDB" id="A0A5C3NWW8"/>
<protein>
    <recommendedName>
        <fullName evidence="3">F-box domain-containing protein</fullName>
    </recommendedName>
</protein>
<evidence type="ECO:0000313" key="1">
    <source>
        <dbReference type="EMBL" id="TFK81771.1"/>
    </source>
</evidence>
<evidence type="ECO:0000313" key="2">
    <source>
        <dbReference type="Proteomes" id="UP000308197"/>
    </source>
</evidence>
<dbReference type="EMBL" id="ML211561">
    <property type="protein sequence ID" value="TFK81771.1"/>
    <property type="molecule type" value="Genomic_DNA"/>
</dbReference>
<accession>A0A5C3NWW8</accession>
<evidence type="ECO:0008006" key="3">
    <source>
        <dbReference type="Google" id="ProtNLM"/>
    </source>
</evidence>
<sequence>MNRCVTLAAATLPPGASITSTVPAPSIDSSASVFPTEIYEEIITIISEDPVDGHCRANLCRCALVSRLWLFWSQRCLYRVLDFTGQVTDEFQRMKELLRALRDFPHLGLHVHVFRFGVAPQPSHRIYDSARANLMRLWPIMVAGRLPNLRDLGFAEAGFQLAHNFSTSFFASLTTFHAVTTLRLNVMGFSYVRFMRLLSSLPSLGSLGMHKLSWNDLERSFPWESAARRPDLRTLRILDRVGLLFGFDCPYTASYARRFWQIIGSFRETIECLSLDATAFYELHKFSTGLPGDFPDISFPRLCSLTLGYDYMVSGYGRHTTTAGLLDFLHRLDMPHLRTVNLVLHIDRRCLSKLFKAQGSESYDASSDVPVDPSSDLQTYATTLPSLPSLNILYLVYAPPNTTPEEFGSVTSVSDGAKNNLIYRHLVAQEPWRIWTSSSETLYQRGILTVRSTELEWQHEFTPPRLSVTQWKHHISTQVPTISSLHQIEYDDDLSDLLLQL</sequence>
<reference evidence="1 2" key="1">
    <citation type="journal article" date="2019" name="Nat. Ecol. Evol.">
        <title>Megaphylogeny resolves global patterns of mushroom evolution.</title>
        <authorList>
            <person name="Varga T."/>
            <person name="Krizsan K."/>
            <person name="Foldi C."/>
            <person name="Dima B."/>
            <person name="Sanchez-Garcia M."/>
            <person name="Sanchez-Ramirez S."/>
            <person name="Szollosi G.J."/>
            <person name="Szarkandi J.G."/>
            <person name="Papp V."/>
            <person name="Albert L."/>
            <person name="Andreopoulos W."/>
            <person name="Angelini C."/>
            <person name="Antonin V."/>
            <person name="Barry K.W."/>
            <person name="Bougher N.L."/>
            <person name="Buchanan P."/>
            <person name="Buyck B."/>
            <person name="Bense V."/>
            <person name="Catcheside P."/>
            <person name="Chovatia M."/>
            <person name="Cooper J."/>
            <person name="Damon W."/>
            <person name="Desjardin D."/>
            <person name="Finy P."/>
            <person name="Geml J."/>
            <person name="Haridas S."/>
            <person name="Hughes K."/>
            <person name="Justo A."/>
            <person name="Karasinski D."/>
            <person name="Kautmanova I."/>
            <person name="Kiss B."/>
            <person name="Kocsube S."/>
            <person name="Kotiranta H."/>
            <person name="LaButti K.M."/>
            <person name="Lechner B.E."/>
            <person name="Liimatainen K."/>
            <person name="Lipzen A."/>
            <person name="Lukacs Z."/>
            <person name="Mihaltcheva S."/>
            <person name="Morgado L.N."/>
            <person name="Niskanen T."/>
            <person name="Noordeloos M.E."/>
            <person name="Ohm R.A."/>
            <person name="Ortiz-Santana B."/>
            <person name="Ovrebo C."/>
            <person name="Racz N."/>
            <person name="Riley R."/>
            <person name="Savchenko A."/>
            <person name="Shiryaev A."/>
            <person name="Soop K."/>
            <person name="Spirin V."/>
            <person name="Szebenyi C."/>
            <person name="Tomsovsky M."/>
            <person name="Tulloss R.E."/>
            <person name="Uehling J."/>
            <person name="Grigoriev I.V."/>
            <person name="Vagvolgyi C."/>
            <person name="Papp T."/>
            <person name="Martin F.M."/>
            <person name="Miettinen O."/>
            <person name="Hibbett D.S."/>
            <person name="Nagy L.G."/>
        </authorList>
    </citation>
    <scope>NUCLEOTIDE SEQUENCE [LARGE SCALE GENOMIC DNA]</scope>
    <source>
        <strain evidence="1 2">HHB13444</strain>
    </source>
</reference>
<proteinExistence type="predicted"/>
<dbReference type="Proteomes" id="UP000308197">
    <property type="component" value="Unassembled WGS sequence"/>
</dbReference>
<dbReference type="InParanoid" id="A0A5C3NWW8"/>
<name>A0A5C3NWW8_9APHY</name>
<gene>
    <name evidence="1" type="ORF">K466DRAFT_666915</name>
</gene>